<proteinExistence type="predicted"/>
<sequence>MDRASSLTVNTTPAVSVCEQAASYSGHGGFCERVAGPGFEQPSDAKECTWAHNYIDA</sequence>
<evidence type="ECO:0000313" key="2">
    <source>
        <dbReference type="Proteomes" id="UP001357485"/>
    </source>
</evidence>
<protein>
    <submittedName>
        <fullName evidence="1">Uncharacterized protein</fullName>
    </submittedName>
</protein>
<name>A0ABR0KTQ7_9PEZI</name>
<organism evidence="1 2">
    <name type="scientific">Cryomyces antarcticus</name>
    <dbReference type="NCBI Taxonomy" id="329879"/>
    <lineage>
        <taxon>Eukaryota</taxon>
        <taxon>Fungi</taxon>
        <taxon>Dikarya</taxon>
        <taxon>Ascomycota</taxon>
        <taxon>Pezizomycotina</taxon>
        <taxon>Dothideomycetes</taxon>
        <taxon>Dothideomycetes incertae sedis</taxon>
        <taxon>Cryomyces</taxon>
    </lineage>
</organism>
<keyword evidence="2" id="KW-1185">Reference proteome</keyword>
<evidence type="ECO:0000313" key="1">
    <source>
        <dbReference type="EMBL" id="KAK5130104.1"/>
    </source>
</evidence>
<dbReference type="EMBL" id="JAVRRA010024725">
    <property type="protein sequence ID" value="KAK5130104.1"/>
    <property type="molecule type" value="Genomic_DNA"/>
</dbReference>
<dbReference type="Proteomes" id="UP001357485">
    <property type="component" value="Unassembled WGS sequence"/>
</dbReference>
<gene>
    <name evidence="1" type="ORF">LTR16_001751</name>
</gene>
<reference evidence="1 2" key="1">
    <citation type="submission" date="2023-08" db="EMBL/GenBank/DDBJ databases">
        <title>Black Yeasts Isolated from many extreme environments.</title>
        <authorList>
            <person name="Coleine C."/>
            <person name="Stajich J.E."/>
            <person name="Selbmann L."/>
        </authorList>
    </citation>
    <scope>NUCLEOTIDE SEQUENCE [LARGE SCALE GENOMIC DNA]</scope>
    <source>
        <strain evidence="1 2">CCFEE 536</strain>
    </source>
</reference>
<comment type="caution">
    <text evidence="1">The sequence shown here is derived from an EMBL/GenBank/DDBJ whole genome shotgun (WGS) entry which is preliminary data.</text>
</comment>
<feature type="non-terminal residue" evidence="1">
    <location>
        <position position="57"/>
    </location>
</feature>
<accession>A0ABR0KTQ7</accession>